<evidence type="ECO:0000313" key="3">
    <source>
        <dbReference type="Proteomes" id="UP000034723"/>
    </source>
</evidence>
<dbReference type="RefSeq" id="WP_048096064.1">
    <property type="nucleotide sequence ID" value="NZ_CP011267.1"/>
</dbReference>
<dbReference type="EMBL" id="CP011267">
    <property type="protein sequence ID" value="AKG91035.1"/>
    <property type="molecule type" value="Genomic_DNA"/>
</dbReference>
<name>A0A0F7IEC0_9EURY</name>
<dbReference type="KEGG" id="gah:GAH_01681"/>
<proteinExistence type="predicted"/>
<dbReference type="InterPro" id="IPR013096">
    <property type="entry name" value="Cupin_2"/>
</dbReference>
<reference evidence="2 3" key="1">
    <citation type="submission" date="2015-04" db="EMBL/GenBank/DDBJ databases">
        <title>The complete genome sequence of the hyperthermophilic, obligate iron-reducing archaeon Geoglobus ahangari strain 234T.</title>
        <authorList>
            <person name="Manzella M.P."/>
            <person name="Holmes D.E."/>
            <person name="Rocheleau J.M."/>
            <person name="Chung A."/>
            <person name="Reguera G."/>
            <person name="Kashefi K."/>
        </authorList>
    </citation>
    <scope>NUCLEOTIDE SEQUENCE [LARGE SCALE GENOMIC DNA]</scope>
    <source>
        <strain evidence="2 3">234</strain>
    </source>
</reference>
<organism evidence="2 3">
    <name type="scientific">Geoglobus ahangari</name>
    <dbReference type="NCBI Taxonomy" id="113653"/>
    <lineage>
        <taxon>Archaea</taxon>
        <taxon>Methanobacteriati</taxon>
        <taxon>Methanobacteriota</taxon>
        <taxon>Archaeoglobi</taxon>
        <taxon>Archaeoglobales</taxon>
        <taxon>Archaeoglobaceae</taxon>
        <taxon>Geoglobus</taxon>
    </lineage>
</organism>
<dbReference type="STRING" id="113653.GAH_01681"/>
<keyword evidence="3" id="KW-1185">Reference proteome</keyword>
<dbReference type="Proteomes" id="UP000034723">
    <property type="component" value="Chromosome"/>
</dbReference>
<accession>A0A0F7IEC0</accession>
<dbReference type="AlphaFoldDB" id="A0A0F7IEC0"/>
<sequence>MRLEVQKWEDRGAYRVSRLHTFDEKTFVQLVEIKGKVSEHYHSIQTEVFVIVEGSGRIGIGDEVFSVRCGDVLLCEPGKVHFAEGEMKILVFKYNYAENDSHWINLSSPEGE</sequence>
<evidence type="ECO:0000313" key="2">
    <source>
        <dbReference type="EMBL" id="AKG91035.1"/>
    </source>
</evidence>
<gene>
    <name evidence="2" type="ORF">GAH_01681</name>
</gene>
<dbReference type="InParanoid" id="A0A0F7IEC0"/>
<dbReference type="InterPro" id="IPR014710">
    <property type="entry name" value="RmlC-like_jellyroll"/>
</dbReference>
<dbReference type="Pfam" id="PF07883">
    <property type="entry name" value="Cupin_2"/>
    <property type="match status" value="1"/>
</dbReference>
<dbReference type="HOGENOM" id="CLU_170082_0_0_2"/>
<protein>
    <submittedName>
        <fullName evidence="2">Cupin domain</fullName>
    </submittedName>
</protein>
<dbReference type="Gene3D" id="2.60.120.10">
    <property type="entry name" value="Jelly Rolls"/>
    <property type="match status" value="1"/>
</dbReference>
<dbReference type="GeneID" id="24804250"/>
<feature type="domain" description="Cupin type-2" evidence="1">
    <location>
        <begin position="31"/>
        <end position="81"/>
    </location>
</feature>
<dbReference type="InterPro" id="IPR011051">
    <property type="entry name" value="RmlC_Cupin_sf"/>
</dbReference>
<dbReference type="OrthoDB" id="23670at2157"/>
<dbReference type="SUPFAM" id="SSF51182">
    <property type="entry name" value="RmlC-like cupins"/>
    <property type="match status" value="1"/>
</dbReference>
<evidence type="ECO:0000259" key="1">
    <source>
        <dbReference type="Pfam" id="PF07883"/>
    </source>
</evidence>